<evidence type="ECO:0000313" key="7">
    <source>
        <dbReference type="EMBL" id="GBM21980.1"/>
    </source>
</evidence>
<dbReference type="EMBL" id="BGPR01144607">
    <property type="protein sequence ID" value="GBN74400.1"/>
    <property type="molecule type" value="Genomic_DNA"/>
</dbReference>
<keyword evidence="2" id="KW-0732">Signal</keyword>
<dbReference type="Pfam" id="PF00014">
    <property type="entry name" value="Kunitz_BPTI"/>
    <property type="match status" value="1"/>
</dbReference>
<dbReference type="FunFam" id="4.10.410.10:FF:000021">
    <property type="entry name" value="Serine protease inhibitor, putative"/>
    <property type="match status" value="1"/>
</dbReference>
<dbReference type="PRINTS" id="PR00759">
    <property type="entry name" value="BASICPTASE"/>
</dbReference>
<dbReference type="PANTHER" id="PTHR10083:SF374">
    <property type="entry name" value="BPTI_KUNITZ INHIBITOR DOMAIN-CONTAINING PROTEIN"/>
    <property type="match status" value="1"/>
</dbReference>
<dbReference type="SUPFAM" id="SSF57362">
    <property type="entry name" value="BPTI-like"/>
    <property type="match status" value="1"/>
</dbReference>
<keyword evidence="9" id="KW-1185">Reference proteome</keyword>
<reference evidence="7 9" key="1">
    <citation type="journal article" date="2019" name="Sci. Rep.">
        <title>Orb-weaving spider Araneus ventricosus genome elucidates the spidroin gene catalogue.</title>
        <authorList>
            <person name="Kono N."/>
            <person name="Nakamura H."/>
            <person name="Ohtoshi R."/>
            <person name="Moran D.A.P."/>
            <person name="Shinohara A."/>
            <person name="Yoshida Y."/>
            <person name="Fujiwara M."/>
            <person name="Mori M."/>
            <person name="Tomita M."/>
            <person name="Arakawa K."/>
        </authorList>
    </citation>
    <scope>NUCLEOTIDE SEQUENCE [LARGE SCALE GENOMIC DNA]</scope>
</reference>
<evidence type="ECO:0000256" key="2">
    <source>
        <dbReference type="ARBA" id="ARBA00022729"/>
    </source>
</evidence>
<keyword evidence="4" id="KW-0722">Serine protease inhibitor</keyword>
<dbReference type="InterPro" id="IPR020901">
    <property type="entry name" value="Prtase_inh_Kunz-CS"/>
</dbReference>
<accession>A0A4Y2DYN3</accession>
<evidence type="ECO:0000256" key="4">
    <source>
        <dbReference type="ARBA" id="ARBA00022900"/>
    </source>
</evidence>
<evidence type="ECO:0000256" key="1">
    <source>
        <dbReference type="ARBA" id="ARBA00022690"/>
    </source>
</evidence>
<evidence type="ECO:0000259" key="6">
    <source>
        <dbReference type="PROSITE" id="PS50279"/>
    </source>
</evidence>
<evidence type="ECO:0000313" key="8">
    <source>
        <dbReference type="EMBL" id="GBN74400.1"/>
    </source>
</evidence>
<evidence type="ECO:0000313" key="9">
    <source>
        <dbReference type="Proteomes" id="UP000499080"/>
    </source>
</evidence>
<dbReference type="AlphaFoldDB" id="A0A4Y2DYN3"/>
<dbReference type="EMBL" id="BGPR01091105">
    <property type="protein sequence ID" value="GBM21980.1"/>
    <property type="molecule type" value="Genomic_DNA"/>
</dbReference>
<gene>
    <name evidence="7" type="ORF">AVEN_182703_1</name>
    <name evidence="8" type="ORF">AVEN_219260_1</name>
</gene>
<dbReference type="CDD" id="cd00109">
    <property type="entry name" value="Kunitz-type"/>
    <property type="match status" value="1"/>
</dbReference>
<evidence type="ECO:0000256" key="5">
    <source>
        <dbReference type="ARBA" id="ARBA00023157"/>
    </source>
</evidence>
<dbReference type="GO" id="GO:0005615">
    <property type="term" value="C:extracellular space"/>
    <property type="evidence" value="ECO:0007669"/>
    <property type="project" value="TreeGrafter"/>
</dbReference>
<dbReference type="GO" id="GO:0004867">
    <property type="term" value="F:serine-type endopeptidase inhibitor activity"/>
    <property type="evidence" value="ECO:0007669"/>
    <property type="project" value="UniProtKB-KW"/>
</dbReference>
<keyword evidence="5" id="KW-1015">Disulfide bond</keyword>
<dbReference type="InterPro" id="IPR036880">
    <property type="entry name" value="Kunitz_BPTI_sf"/>
</dbReference>
<dbReference type="InterPro" id="IPR050098">
    <property type="entry name" value="TFPI/VKTCI-like"/>
</dbReference>
<protein>
    <recommendedName>
        <fullName evidence="6">BPTI/Kunitz inhibitor domain-containing protein</fullName>
    </recommendedName>
</protein>
<dbReference type="PANTHER" id="PTHR10083">
    <property type="entry name" value="KUNITZ-TYPE PROTEASE INHIBITOR-RELATED"/>
    <property type="match status" value="1"/>
</dbReference>
<keyword evidence="3" id="KW-0677">Repeat</keyword>
<dbReference type="Gene3D" id="4.10.410.10">
    <property type="entry name" value="Pancreatic trypsin inhibitor Kunitz domain"/>
    <property type="match status" value="1"/>
</dbReference>
<evidence type="ECO:0000256" key="3">
    <source>
        <dbReference type="ARBA" id="ARBA00022737"/>
    </source>
</evidence>
<organism evidence="7 9">
    <name type="scientific">Araneus ventricosus</name>
    <name type="common">Orbweaver spider</name>
    <name type="synonym">Epeira ventricosa</name>
    <dbReference type="NCBI Taxonomy" id="182803"/>
    <lineage>
        <taxon>Eukaryota</taxon>
        <taxon>Metazoa</taxon>
        <taxon>Ecdysozoa</taxon>
        <taxon>Arthropoda</taxon>
        <taxon>Chelicerata</taxon>
        <taxon>Arachnida</taxon>
        <taxon>Araneae</taxon>
        <taxon>Araneomorphae</taxon>
        <taxon>Entelegynae</taxon>
        <taxon>Araneoidea</taxon>
        <taxon>Araneidae</taxon>
        <taxon>Araneus</taxon>
    </lineage>
</organism>
<dbReference type="InterPro" id="IPR002223">
    <property type="entry name" value="Kunitz_BPTI"/>
</dbReference>
<sequence>MSPLSSVTFSGVPPPTNSVCTEPRDPGPCLGIFPRWFYNQQTGQCEKFSYGGCFGNKNNFKTKKACESICGHGKILLLRRVTSPFLESSSLLISLGWM</sequence>
<dbReference type="SMART" id="SM00131">
    <property type="entry name" value="KU"/>
    <property type="match status" value="1"/>
</dbReference>
<dbReference type="OrthoDB" id="6430840at2759"/>
<keyword evidence="1" id="KW-0646">Protease inhibitor</keyword>
<dbReference type="PROSITE" id="PS00280">
    <property type="entry name" value="BPTI_KUNITZ_1"/>
    <property type="match status" value="1"/>
</dbReference>
<comment type="caution">
    <text evidence="7">The sequence shown here is derived from an EMBL/GenBank/DDBJ whole genome shotgun (WGS) entry which is preliminary data.</text>
</comment>
<proteinExistence type="predicted"/>
<name>A0A4Y2DYN3_ARAVE</name>
<dbReference type="PROSITE" id="PS50279">
    <property type="entry name" value="BPTI_KUNITZ_2"/>
    <property type="match status" value="1"/>
</dbReference>
<dbReference type="Proteomes" id="UP000499080">
    <property type="component" value="Unassembled WGS sequence"/>
</dbReference>
<feature type="domain" description="BPTI/Kunitz inhibitor" evidence="6">
    <location>
        <begin position="20"/>
        <end position="70"/>
    </location>
</feature>